<organism evidence="2 3">
    <name type="scientific">Pleurodeles waltl</name>
    <name type="common">Iberian ribbed newt</name>
    <dbReference type="NCBI Taxonomy" id="8319"/>
    <lineage>
        <taxon>Eukaryota</taxon>
        <taxon>Metazoa</taxon>
        <taxon>Chordata</taxon>
        <taxon>Craniata</taxon>
        <taxon>Vertebrata</taxon>
        <taxon>Euteleostomi</taxon>
        <taxon>Amphibia</taxon>
        <taxon>Batrachia</taxon>
        <taxon>Caudata</taxon>
        <taxon>Salamandroidea</taxon>
        <taxon>Salamandridae</taxon>
        <taxon>Pleurodelinae</taxon>
        <taxon>Pleurodeles</taxon>
    </lineage>
</organism>
<name>A0AAV7TP82_PLEWA</name>
<comment type="caution">
    <text evidence="2">The sequence shown here is derived from an EMBL/GenBank/DDBJ whole genome shotgun (WGS) entry which is preliminary data.</text>
</comment>
<evidence type="ECO:0000313" key="3">
    <source>
        <dbReference type="Proteomes" id="UP001066276"/>
    </source>
</evidence>
<dbReference type="EMBL" id="JANPWB010000006">
    <property type="protein sequence ID" value="KAJ1178261.1"/>
    <property type="molecule type" value="Genomic_DNA"/>
</dbReference>
<feature type="region of interest" description="Disordered" evidence="1">
    <location>
        <begin position="40"/>
        <end position="103"/>
    </location>
</feature>
<gene>
    <name evidence="2" type="ORF">NDU88_003508</name>
</gene>
<evidence type="ECO:0000256" key="1">
    <source>
        <dbReference type="SAM" id="MobiDB-lite"/>
    </source>
</evidence>
<accession>A0AAV7TP82</accession>
<feature type="compositionally biased region" description="Basic residues" evidence="1">
    <location>
        <begin position="75"/>
        <end position="87"/>
    </location>
</feature>
<dbReference type="Proteomes" id="UP001066276">
    <property type="component" value="Chromosome 3_2"/>
</dbReference>
<protein>
    <submittedName>
        <fullName evidence="2">Uncharacterized protein</fullName>
    </submittedName>
</protein>
<evidence type="ECO:0000313" key="2">
    <source>
        <dbReference type="EMBL" id="KAJ1178261.1"/>
    </source>
</evidence>
<feature type="compositionally biased region" description="Basic and acidic residues" evidence="1">
    <location>
        <begin position="50"/>
        <end position="70"/>
    </location>
</feature>
<keyword evidence="3" id="KW-1185">Reference proteome</keyword>
<sequence length="103" mass="11787">MNEVVRHNEEAVLVKLLPKNFKERNQTIYGTHAFLFSDSASKQDGCQGNEKARAREEQRRATTRGAREIKITPIRLKRKSPSRKIRHTPAPQKTISGARAKHN</sequence>
<proteinExistence type="predicted"/>
<dbReference type="AlphaFoldDB" id="A0AAV7TP82"/>
<reference evidence="2" key="1">
    <citation type="journal article" date="2022" name="bioRxiv">
        <title>Sequencing and chromosome-scale assembly of the giantPleurodeles waltlgenome.</title>
        <authorList>
            <person name="Brown T."/>
            <person name="Elewa A."/>
            <person name="Iarovenko S."/>
            <person name="Subramanian E."/>
            <person name="Araus A.J."/>
            <person name="Petzold A."/>
            <person name="Susuki M."/>
            <person name="Suzuki K.-i.T."/>
            <person name="Hayashi T."/>
            <person name="Toyoda A."/>
            <person name="Oliveira C."/>
            <person name="Osipova E."/>
            <person name="Leigh N.D."/>
            <person name="Simon A."/>
            <person name="Yun M.H."/>
        </authorList>
    </citation>
    <scope>NUCLEOTIDE SEQUENCE</scope>
    <source>
        <strain evidence="2">20211129_DDA</strain>
        <tissue evidence="2">Liver</tissue>
    </source>
</reference>